<organism evidence="2 3">
    <name type="scientific">Pristionchus pacificus</name>
    <name type="common">Parasitic nematode worm</name>
    <dbReference type="NCBI Taxonomy" id="54126"/>
    <lineage>
        <taxon>Eukaryota</taxon>
        <taxon>Metazoa</taxon>
        <taxon>Ecdysozoa</taxon>
        <taxon>Nematoda</taxon>
        <taxon>Chromadorea</taxon>
        <taxon>Rhabditida</taxon>
        <taxon>Rhabditina</taxon>
        <taxon>Diplogasteromorpha</taxon>
        <taxon>Diplogasteroidea</taxon>
        <taxon>Neodiplogasteridae</taxon>
        <taxon>Pristionchus</taxon>
    </lineage>
</organism>
<sequence>RPAETPLSGAARRLHDDLRDKHNGEIYYDKLIKYYDYHEYSLSMLHAGTSHLRPSARDTIERAVIDPTTALIAGQEPQVIRESIDNAYDSIADNFNEMMNGQDSSRTVVMISAMTGFAVNVNDMRVFAPHLRGSFWKRGHPVDRSKRGGKRMRRSGLETNGMQDGDEAMDGSQSGGEEQNGLKRRKSGRTGRGKEVQAGAGDSEAREDAAVTEEVPELNGQGGVDSMEGGEEMEGEDVKMKKRNTAGKVEDAMVHDGSGDAEAREEEAMEGSEKNGDGEEAANDMSDRRGDTMDAIHGSFDGDREGLESKETKEAEAIRDHPSMDDLKPKGESAEVPAEEREERPSEDREGGEEPTIDGMEKGEEGEEAAKQLDGKVEAREEEKMMEEKENGGKGDEECMVVQEHGGGGEVMEVSPLGEVAGEGEKTVVDVVIDDKKTDIGDEKTNEIREASVLDAVDVEKTADNGDGLETDKHSTTVVFEARKDSMEASEHDGEEEIHGESTLVESNETAEIRAESAIDGGGEGVDTPPASGVKGAEGDAGEAVELSDEVKTLDGKKEDEERSTLESSDRKEEEESAHDSIDRAKKGEAAIPDELEAKPIDASESRDEDNHEAPKTDDCMTGGTRSVIEADDHTVESREREGDALLADPSMDASEKDGTGEGGGGEEEQMEEGEEMEDEDEEEMEDEEELSEITFVGSEEDVGEQDERDHFIYDSNDLPPFLLPFNEHSHDGEEVVLMAEEEEIQTAYFEEEVEVDEENGYCGGRRMEEGDEAMEAGEHSADDSQRIDGGEDEGMEEGEVEIEEEESSDCSAVRTVTYNRMSDSEDSSDGDHSPPRRAPVLAVARGPPAAMMDRVHSQGQQGGPATTSASTQQMRRH</sequence>
<evidence type="ECO:0000256" key="1">
    <source>
        <dbReference type="SAM" id="MobiDB-lite"/>
    </source>
</evidence>
<protein>
    <submittedName>
        <fullName evidence="2">Uncharacterized protein</fullName>
    </submittedName>
</protein>
<name>A0A2A6CFC5_PRIPA</name>
<feature type="compositionally biased region" description="Basic residues" evidence="1">
    <location>
        <begin position="182"/>
        <end position="191"/>
    </location>
</feature>
<accession>A0A2A6CFC5</accession>
<feature type="region of interest" description="Disordered" evidence="1">
    <location>
        <begin position="481"/>
        <end position="708"/>
    </location>
</feature>
<reference evidence="2" key="2">
    <citation type="submission" date="2022-06" db="UniProtKB">
        <authorList>
            <consortium name="EnsemblMetazoa"/>
        </authorList>
    </citation>
    <scope>IDENTIFICATION</scope>
    <source>
        <strain evidence="2">PS312</strain>
    </source>
</reference>
<gene>
    <name evidence="2" type="primary">WBGene00276693</name>
</gene>
<accession>A0A8R1UT55</accession>
<feature type="region of interest" description="Disordered" evidence="1">
    <location>
        <begin position="753"/>
        <end position="878"/>
    </location>
</feature>
<feature type="compositionally biased region" description="Basic and acidic residues" evidence="1">
    <location>
        <begin position="481"/>
        <end position="500"/>
    </location>
</feature>
<feature type="region of interest" description="Disordered" evidence="1">
    <location>
        <begin position="135"/>
        <end position="400"/>
    </location>
</feature>
<evidence type="ECO:0000313" key="3">
    <source>
        <dbReference type="Proteomes" id="UP000005239"/>
    </source>
</evidence>
<feature type="compositionally biased region" description="Basic and acidic residues" evidence="1">
    <location>
        <begin position="549"/>
        <end position="589"/>
    </location>
</feature>
<dbReference type="Proteomes" id="UP000005239">
    <property type="component" value="Unassembled WGS sequence"/>
</dbReference>
<dbReference type="AlphaFoldDB" id="A0A2A6CFC5"/>
<dbReference type="EnsemblMetazoa" id="PPA38324.1">
    <property type="protein sequence ID" value="PPA38324.1"/>
    <property type="gene ID" value="WBGene00276693"/>
</dbReference>
<reference evidence="3" key="1">
    <citation type="journal article" date="2008" name="Nat. Genet.">
        <title>The Pristionchus pacificus genome provides a unique perspective on nematode lifestyle and parasitism.</title>
        <authorList>
            <person name="Dieterich C."/>
            <person name="Clifton S.W."/>
            <person name="Schuster L.N."/>
            <person name="Chinwalla A."/>
            <person name="Delehaunty K."/>
            <person name="Dinkelacker I."/>
            <person name="Fulton L."/>
            <person name="Fulton R."/>
            <person name="Godfrey J."/>
            <person name="Minx P."/>
            <person name="Mitreva M."/>
            <person name="Roeseler W."/>
            <person name="Tian H."/>
            <person name="Witte H."/>
            <person name="Yang S.P."/>
            <person name="Wilson R.K."/>
            <person name="Sommer R.J."/>
        </authorList>
    </citation>
    <scope>NUCLEOTIDE SEQUENCE [LARGE SCALE GENOMIC DNA]</scope>
    <source>
        <strain evidence="3">PS312</strain>
    </source>
</reference>
<feature type="compositionally biased region" description="Basic and acidic residues" evidence="1">
    <location>
        <begin position="359"/>
        <end position="397"/>
    </location>
</feature>
<feature type="compositionally biased region" description="Basic and acidic residues" evidence="1">
    <location>
        <begin position="285"/>
        <end position="349"/>
    </location>
</feature>
<evidence type="ECO:0000313" key="2">
    <source>
        <dbReference type="EnsemblMetazoa" id="PPA38324.1"/>
    </source>
</evidence>
<feature type="compositionally biased region" description="Basic and acidic residues" evidence="1">
    <location>
        <begin position="248"/>
        <end position="262"/>
    </location>
</feature>
<feature type="compositionally biased region" description="Acidic residues" evidence="1">
    <location>
        <begin position="791"/>
        <end position="809"/>
    </location>
</feature>
<keyword evidence="3" id="KW-1185">Reference proteome</keyword>
<feature type="compositionally biased region" description="Basic and acidic residues" evidence="1">
    <location>
        <begin position="596"/>
        <end position="619"/>
    </location>
</feature>
<feature type="compositionally biased region" description="Polar residues" evidence="1">
    <location>
        <begin position="858"/>
        <end position="878"/>
    </location>
</feature>
<feature type="compositionally biased region" description="Basic and acidic residues" evidence="1">
    <location>
        <begin position="629"/>
        <end position="644"/>
    </location>
</feature>
<feature type="compositionally biased region" description="Basic and acidic residues" evidence="1">
    <location>
        <begin position="777"/>
        <end position="790"/>
    </location>
</feature>
<proteinExistence type="predicted"/>
<feature type="compositionally biased region" description="Acidic residues" evidence="1">
    <location>
        <begin position="665"/>
        <end position="692"/>
    </location>
</feature>